<dbReference type="OrthoDB" id="9803237at2"/>
<organism evidence="9 10">
    <name type="scientific">Bryocella elongata</name>
    <dbReference type="NCBI Taxonomy" id="863522"/>
    <lineage>
        <taxon>Bacteria</taxon>
        <taxon>Pseudomonadati</taxon>
        <taxon>Acidobacteriota</taxon>
        <taxon>Terriglobia</taxon>
        <taxon>Terriglobales</taxon>
        <taxon>Acidobacteriaceae</taxon>
        <taxon>Bryocella</taxon>
    </lineage>
</organism>
<name>A0A1H5TVN7_9BACT</name>
<evidence type="ECO:0000256" key="5">
    <source>
        <dbReference type="ARBA" id="ARBA00022705"/>
    </source>
</evidence>
<dbReference type="GO" id="GO:0006260">
    <property type="term" value="P:DNA replication"/>
    <property type="evidence" value="ECO:0007669"/>
    <property type="project" value="UniProtKB-KW"/>
</dbReference>
<dbReference type="NCBIfam" id="TIGR00594">
    <property type="entry name" value="polc"/>
    <property type="match status" value="1"/>
</dbReference>
<dbReference type="InterPro" id="IPR041931">
    <property type="entry name" value="DNA_pol3_alpha_thumb_dom"/>
</dbReference>
<dbReference type="Gene3D" id="3.20.20.140">
    <property type="entry name" value="Metal-dependent hydrolases"/>
    <property type="match status" value="1"/>
</dbReference>
<keyword evidence="10" id="KW-1185">Reference proteome</keyword>
<dbReference type="SUPFAM" id="SSF89550">
    <property type="entry name" value="PHP domain-like"/>
    <property type="match status" value="1"/>
</dbReference>
<dbReference type="InterPro" id="IPR011708">
    <property type="entry name" value="DNA_pol3_alpha_NTPase_dom"/>
</dbReference>
<dbReference type="NCBIfam" id="NF004226">
    <property type="entry name" value="PRK05673.1"/>
    <property type="match status" value="1"/>
</dbReference>
<dbReference type="InterPro" id="IPR004013">
    <property type="entry name" value="PHP_dom"/>
</dbReference>
<dbReference type="GO" id="GO:0003887">
    <property type="term" value="F:DNA-directed DNA polymerase activity"/>
    <property type="evidence" value="ECO:0007669"/>
    <property type="project" value="UniProtKB-KW"/>
</dbReference>
<dbReference type="EMBL" id="FNVA01000001">
    <property type="protein sequence ID" value="SEF66863.1"/>
    <property type="molecule type" value="Genomic_DNA"/>
</dbReference>
<dbReference type="RefSeq" id="WP_103931647.1">
    <property type="nucleotide sequence ID" value="NZ_FNVA01000001.1"/>
</dbReference>
<comment type="catalytic activity">
    <reaction evidence="7">
        <text>DNA(n) + a 2'-deoxyribonucleoside 5'-triphosphate = DNA(n+1) + diphosphate</text>
        <dbReference type="Rhea" id="RHEA:22508"/>
        <dbReference type="Rhea" id="RHEA-COMP:17339"/>
        <dbReference type="Rhea" id="RHEA-COMP:17340"/>
        <dbReference type="ChEBI" id="CHEBI:33019"/>
        <dbReference type="ChEBI" id="CHEBI:61560"/>
        <dbReference type="ChEBI" id="CHEBI:173112"/>
        <dbReference type="EC" id="2.7.7.7"/>
    </reaction>
</comment>
<dbReference type="GO" id="GO:0008408">
    <property type="term" value="F:3'-5' exonuclease activity"/>
    <property type="evidence" value="ECO:0007669"/>
    <property type="project" value="InterPro"/>
</dbReference>
<evidence type="ECO:0000259" key="8">
    <source>
        <dbReference type="SMART" id="SM00481"/>
    </source>
</evidence>
<evidence type="ECO:0000313" key="10">
    <source>
        <dbReference type="Proteomes" id="UP000236728"/>
    </source>
</evidence>
<evidence type="ECO:0000256" key="1">
    <source>
        <dbReference type="ARBA" id="ARBA00012417"/>
    </source>
</evidence>
<dbReference type="InterPro" id="IPR016195">
    <property type="entry name" value="Pol/histidinol_Pase-like"/>
</dbReference>
<gene>
    <name evidence="9" type="ORF">SAMN05421819_0757</name>
</gene>
<dbReference type="NCBIfam" id="NF005298">
    <property type="entry name" value="PRK06826.1"/>
    <property type="match status" value="1"/>
</dbReference>
<feature type="domain" description="Polymerase/histidinol phosphatase N-terminal" evidence="8">
    <location>
        <begin position="6"/>
        <end position="73"/>
    </location>
</feature>
<sequence length="1178" mass="130692">MAAEFTHLHLHTDYSLLDGACDVDKLAAHVAKMGQNAAAMTDHGNIYGAVHFFDAMKKKGLKPILGCELYVCKEDDHRREFANPDSKYNHLLVLAESEAGYRNLVRLTSEAALHGFYKKPRVSKKFLAEHTEGLIGFSGCLAGEVSEYLMAGKYDLAKKTAGDYETMFGRGNYFLEVQDHHLEPDKPVIEAMFRLERELDIPLIATNDSHYVADTDSRAHEILLCVQTGGSMNDAKRFKFDTQEFYIKSAEEMHRLFSEAPEVCTRTMQFADRCNIELAKVKNPFPKFDCPPGMDLDAYFESVCREGWKMRRETAIAHLEATGNLRHTIAEYEARLTREIDCIKSMKFPGYFMIVWDFIRYAKQQNIPVGPGRGSAAGSLVAYVMEITDVDPIQNNLLFERFLNPERVSMPDIDIDFCMNRRGEVIEYVRGKYGVDQVAQIITFNTMAAKAAIKDVGRALDVPYGEVDRIAKLIPPTIGITIAEALKDAGPLLQAYESDTKIREIIDTAMKLEGLVRGAGVHAAGVVIAPAPLTELVPVTRTKDDAIVTSYDMKAVEKMGLLKMDFLGLTTLTVIDDCLKLIKSNRGDTIEMAKVPLDDQETYEKVYHRALTSGVFQFESSGMRDVLRRYKPTSVEDLTALNALYRPGPIQGGMIDDFIERKWGRRPVEFMFPELEPILRETLGVIVYQEQVMQISSAIGGYSLGGADLLRRAMGKKDPAEMAKQRDIFMAGAAAQKFDKTKAGALFDLMEQFAGYGFNKSHSAAYAMLAYHTAWLKTHYPVEFMAALLTSETSKPENVVKYIGECREMNISVVPPDVQISASNFTPAGDSIRFGLAAIKNVGHNAIESIIQARAALQAEGKQGFASLWEFCEKVDLRLMNKRVLESLAKAGALDAFGRRGQVMAAIDKAIERAQKAQKDAAAGQHGLFGMFDEPAATQASGNDPLPAAPDWDEHERLQNEKDVLGFFVSGHPMDKYREKLRNMKVVDTATAIEMKPEPVVFNRGRREEGNSDISIAGVITGLRVAKSKRSGEMYASGFLEDTMGKIEIIAFPAAYEKLAEKLKMEVPVLMRGSLRGEEDSAPKLAISGIQALEDIQIKLPDALRIRVPLHHPDAELLEKLAAIFQGAPGKGKLLLNLEEPDSFCAVLEPSGMSVAADIQFIERVENLVGRGAVQVIN</sequence>
<dbReference type="CDD" id="cd04485">
    <property type="entry name" value="DnaE_OBF"/>
    <property type="match status" value="1"/>
</dbReference>
<dbReference type="EC" id="2.7.7.7" evidence="1"/>
<dbReference type="PANTHER" id="PTHR32294">
    <property type="entry name" value="DNA POLYMERASE III SUBUNIT ALPHA"/>
    <property type="match status" value="1"/>
</dbReference>
<dbReference type="Pfam" id="PF14579">
    <property type="entry name" value="HHH_6"/>
    <property type="match status" value="1"/>
</dbReference>
<dbReference type="Proteomes" id="UP000236728">
    <property type="component" value="Unassembled WGS sequence"/>
</dbReference>
<evidence type="ECO:0000256" key="6">
    <source>
        <dbReference type="ARBA" id="ARBA00022932"/>
    </source>
</evidence>
<keyword evidence="5" id="KW-0235">DNA replication</keyword>
<evidence type="ECO:0000256" key="7">
    <source>
        <dbReference type="ARBA" id="ARBA00049244"/>
    </source>
</evidence>
<evidence type="ECO:0000256" key="3">
    <source>
        <dbReference type="ARBA" id="ARBA00022679"/>
    </source>
</evidence>
<dbReference type="AlphaFoldDB" id="A0A1H5TVN7"/>
<accession>A0A1H5TVN7</accession>
<evidence type="ECO:0000256" key="4">
    <source>
        <dbReference type="ARBA" id="ARBA00022695"/>
    </source>
</evidence>
<dbReference type="Pfam" id="PF07733">
    <property type="entry name" value="DNA_pol3_alpha"/>
    <property type="match status" value="1"/>
</dbReference>
<protein>
    <recommendedName>
        <fullName evidence="2">DNA polymerase III subunit alpha</fullName>
        <ecNumber evidence="1">2.7.7.7</ecNumber>
    </recommendedName>
</protein>
<evidence type="ECO:0000313" key="9">
    <source>
        <dbReference type="EMBL" id="SEF66863.1"/>
    </source>
</evidence>
<dbReference type="Pfam" id="PF02811">
    <property type="entry name" value="PHP"/>
    <property type="match status" value="1"/>
</dbReference>
<dbReference type="InterPro" id="IPR040982">
    <property type="entry name" value="DNA_pol3_finger"/>
</dbReference>
<reference evidence="9 10" key="1">
    <citation type="submission" date="2016-10" db="EMBL/GenBank/DDBJ databases">
        <authorList>
            <person name="de Groot N.N."/>
        </authorList>
    </citation>
    <scope>NUCLEOTIDE SEQUENCE [LARGE SCALE GENOMIC DNA]</scope>
    <source>
        <strain evidence="9 10">DSM 22489</strain>
    </source>
</reference>
<proteinExistence type="predicted"/>
<evidence type="ECO:0000256" key="2">
    <source>
        <dbReference type="ARBA" id="ARBA00019114"/>
    </source>
</evidence>
<keyword evidence="3" id="KW-0808">Transferase</keyword>
<dbReference type="CDD" id="cd12113">
    <property type="entry name" value="PHP_PolIIIA_DnaE3"/>
    <property type="match status" value="1"/>
</dbReference>
<dbReference type="Gene3D" id="1.10.10.1600">
    <property type="entry name" value="Bacterial DNA polymerase III alpha subunit, thumb domain"/>
    <property type="match status" value="1"/>
</dbReference>
<dbReference type="InterPro" id="IPR004805">
    <property type="entry name" value="DnaE2/DnaE/PolC"/>
</dbReference>
<dbReference type="SMART" id="SM00481">
    <property type="entry name" value="POLIIIAc"/>
    <property type="match status" value="1"/>
</dbReference>
<dbReference type="Pfam" id="PF17657">
    <property type="entry name" value="DNA_pol3_finger"/>
    <property type="match status" value="1"/>
</dbReference>
<dbReference type="InterPro" id="IPR003141">
    <property type="entry name" value="Pol/His_phosphatase_N"/>
</dbReference>
<keyword evidence="6" id="KW-0239">DNA-directed DNA polymerase</keyword>
<dbReference type="Gene3D" id="1.10.150.870">
    <property type="match status" value="1"/>
</dbReference>
<dbReference type="PANTHER" id="PTHR32294:SF0">
    <property type="entry name" value="DNA POLYMERASE III SUBUNIT ALPHA"/>
    <property type="match status" value="1"/>
</dbReference>
<dbReference type="InterPro" id="IPR029460">
    <property type="entry name" value="DNAPol_HHH"/>
</dbReference>
<keyword evidence="4" id="KW-0548">Nucleotidyltransferase</keyword>